<evidence type="ECO:0000313" key="5">
    <source>
        <dbReference type="EnsemblMetazoa" id="CPIJ007937-PA"/>
    </source>
</evidence>
<protein>
    <submittedName>
        <fullName evidence="4 5">Uncharacterized protein</fullName>
    </submittedName>
</protein>
<dbReference type="EnsemblMetazoa" id="CPIJ007937-RA">
    <property type="protein sequence ID" value="CPIJ007937-PA"/>
    <property type="gene ID" value="CPIJ007937"/>
</dbReference>
<dbReference type="AlphaFoldDB" id="B0WM05"/>
<dbReference type="HOGENOM" id="CLU_1572145_0_0_1"/>
<keyword evidence="3" id="KW-0964">Secreted</keyword>
<dbReference type="FunCoup" id="B0WM05">
    <property type="interactions" value="26"/>
</dbReference>
<gene>
    <name evidence="5" type="primary">6040334</name>
    <name evidence="4" type="ORF">CpipJ_CPIJ007937</name>
</gene>
<dbReference type="Proteomes" id="UP000002320">
    <property type="component" value="Unassembled WGS sequence"/>
</dbReference>
<dbReference type="CDD" id="cd23992">
    <property type="entry name" value="PBP_GOBP"/>
    <property type="match status" value="1"/>
</dbReference>
<name>B0WM05_CULQU</name>
<evidence type="ECO:0000256" key="2">
    <source>
        <dbReference type="ARBA" id="ARBA00008098"/>
    </source>
</evidence>
<dbReference type="OrthoDB" id="6595846at2759"/>
<organism>
    <name type="scientific">Culex quinquefasciatus</name>
    <name type="common">Southern house mosquito</name>
    <name type="synonym">Culex pungens</name>
    <dbReference type="NCBI Taxonomy" id="7176"/>
    <lineage>
        <taxon>Eukaryota</taxon>
        <taxon>Metazoa</taxon>
        <taxon>Ecdysozoa</taxon>
        <taxon>Arthropoda</taxon>
        <taxon>Hexapoda</taxon>
        <taxon>Insecta</taxon>
        <taxon>Pterygota</taxon>
        <taxon>Neoptera</taxon>
        <taxon>Endopterygota</taxon>
        <taxon>Diptera</taxon>
        <taxon>Nematocera</taxon>
        <taxon>Culicoidea</taxon>
        <taxon>Culicidae</taxon>
        <taxon>Culicinae</taxon>
        <taxon>Culicini</taxon>
        <taxon>Culex</taxon>
        <taxon>Culex</taxon>
    </lineage>
</organism>
<reference evidence="5" key="2">
    <citation type="submission" date="2021-02" db="UniProtKB">
        <authorList>
            <consortium name="EnsemblMetazoa"/>
        </authorList>
    </citation>
    <scope>IDENTIFICATION</scope>
    <source>
        <strain evidence="5">JHB</strain>
    </source>
</reference>
<evidence type="ECO:0000256" key="3">
    <source>
        <dbReference type="ARBA" id="ARBA00022525"/>
    </source>
</evidence>
<comment type="subcellular location">
    <subcellularLocation>
        <location evidence="1">Secreted</location>
    </subcellularLocation>
</comment>
<dbReference type="InterPro" id="IPR006170">
    <property type="entry name" value="PBP/GOBP"/>
</dbReference>
<sequence>MTPNAKLAQACLEQEGAFEADVEVMILKTPETFTQKRVHTCMFERLGTSDGEWFHKEDFVANGEKSMKQVKQACMEQEGVSQADADLFNKMEKPVTRPQKCFYACMFERFGTSDGHRFDTEVFMENSEKVAQNDQRMISLAREMAERCDGVENEDRCELAAEILDCLRGD</sequence>
<accession>B0WM05</accession>
<dbReference type="GO" id="GO:0005576">
    <property type="term" value="C:extracellular region"/>
    <property type="evidence" value="ECO:0007669"/>
    <property type="project" value="UniProtKB-SubCell"/>
</dbReference>
<dbReference type="KEGG" id="cqu:CpipJ_CPIJ007937"/>
<dbReference type="InParanoid" id="B0WM05"/>
<dbReference type="Pfam" id="PF01395">
    <property type="entry name" value="PBP_GOBP"/>
    <property type="match status" value="1"/>
</dbReference>
<dbReference type="EMBL" id="DS231993">
    <property type="protein sequence ID" value="EDS30819.1"/>
    <property type="molecule type" value="Genomic_DNA"/>
</dbReference>
<dbReference type="SUPFAM" id="SSF47565">
    <property type="entry name" value="Insect pheromone/odorant-binding proteins"/>
    <property type="match status" value="2"/>
</dbReference>
<dbReference type="GO" id="GO:0005549">
    <property type="term" value="F:odorant binding"/>
    <property type="evidence" value="ECO:0007669"/>
    <property type="project" value="InterPro"/>
</dbReference>
<evidence type="ECO:0000313" key="4">
    <source>
        <dbReference type="EMBL" id="EDS30819.1"/>
    </source>
</evidence>
<comment type="similarity">
    <text evidence="2">Belongs to the PBP/GOBP family.</text>
</comment>
<evidence type="ECO:0000256" key="1">
    <source>
        <dbReference type="ARBA" id="ARBA00004613"/>
    </source>
</evidence>
<keyword evidence="6" id="KW-1185">Reference proteome</keyword>
<dbReference type="VEuPathDB" id="VectorBase:CPIJ007937"/>
<dbReference type="InterPro" id="IPR036728">
    <property type="entry name" value="PBP_GOBP_sf"/>
</dbReference>
<dbReference type="VEuPathDB" id="VectorBase:CQUJHB020405"/>
<reference evidence="4" key="1">
    <citation type="submission" date="2007-03" db="EMBL/GenBank/DDBJ databases">
        <title>Annotation of Culex pipiens quinquefasciatus.</title>
        <authorList>
            <consortium name="The Broad Institute Genome Sequencing Platform"/>
            <person name="Atkinson P.W."/>
            <person name="Hemingway J."/>
            <person name="Christensen B.M."/>
            <person name="Higgs S."/>
            <person name="Kodira C."/>
            <person name="Hannick L."/>
            <person name="Megy K."/>
            <person name="O'Leary S."/>
            <person name="Pearson M."/>
            <person name="Haas B.J."/>
            <person name="Mauceli E."/>
            <person name="Wortman J.R."/>
            <person name="Lee N.H."/>
            <person name="Guigo R."/>
            <person name="Stanke M."/>
            <person name="Alvarado L."/>
            <person name="Amedeo P."/>
            <person name="Antoine C.H."/>
            <person name="Arensburger P."/>
            <person name="Bidwell S.L."/>
            <person name="Crawford M."/>
            <person name="Camaro F."/>
            <person name="Devon K."/>
            <person name="Engels R."/>
            <person name="Hammond M."/>
            <person name="Howarth C."/>
            <person name="Koehrsen M."/>
            <person name="Lawson D."/>
            <person name="Montgomery P."/>
            <person name="Nene V."/>
            <person name="Nusbaum C."/>
            <person name="Puiu D."/>
            <person name="Romero-Severson J."/>
            <person name="Severson D.W."/>
            <person name="Shumway M."/>
            <person name="Sisk P."/>
            <person name="Stolte C."/>
            <person name="Zeng Q."/>
            <person name="Eisenstadt E."/>
            <person name="Fraser-Liggett C."/>
            <person name="Strausberg R."/>
            <person name="Galagan J."/>
            <person name="Birren B."/>
            <person name="Collins F.H."/>
        </authorList>
    </citation>
    <scope>NUCLEOTIDE SEQUENCE [LARGE SCALE GENOMIC DNA]</scope>
    <source>
        <strain evidence="4">JHB</strain>
    </source>
</reference>
<dbReference type="SMART" id="SM00708">
    <property type="entry name" value="PhBP"/>
    <property type="match status" value="1"/>
</dbReference>
<dbReference type="Gene3D" id="1.10.238.20">
    <property type="entry name" value="Pheromone/general odorant binding protein domain"/>
    <property type="match status" value="1"/>
</dbReference>
<evidence type="ECO:0000313" key="6">
    <source>
        <dbReference type="Proteomes" id="UP000002320"/>
    </source>
</evidence>
<proteinExistence type="inferred from homology"/>